<protein>
    <submittedName>
        <fullName evidence="5">Thermonuclease family protein</fullName>
    </submittedName>
</protein>
<dbReference type="PROSITE" id="PS50830">
    <property type="entry name" value="TNASE_3"/>
    <property type="match status" value="1"/>
</dbReference>
<dbReference type="SMART" id="SM00318">
    <property type="entry name" value="SNc"/>
    <property type="match status" value="1"/>
</dbReference>
<keyword evidence="3" id="KW-0378">Hydrolase</keyword>
<evidence type="ECO:0000256" key="1">
    <source>
        <dbReference type="ARBA" id="ARBA00022722"/>
    </source>
</evidence>
<reference evidence="5" key="1">
    <citation type="submission" date="2020-07" db="EMBL/GenBank/DDBJ databases">
        <title>Nitrate ammonifying Pseudomonas campi sp. nov. isolated from German agricultural grassland.</title>
        <authorList>
            <person name="Timsy T."/>
            <person name="Ulrich A."/>
            <person name="Spanner T."/>
            <person name="Foesel B."/>
            <person name="Kolb S."/>
            <person name="Horn M.A."/>
            <person name="Behrendt U."/>
        </authorList>
    </citation>
    <scope>NUCLEOTIDE SEQUENCE</scope>
    <source>
        <strain evidence="5">S1-A32-2</strain>
    </source>
</reference>
<evidence type="ECO:0000313" key="6">
    <source>
        <dbReference type="Proteomes" id="UP000501379"/>
    </source>
</evidence>
<dbReference type="RefSeq" id="WP_173206398.1">
    <property type="nucleotide sequence ID" value="NZ_CP053697.2"/>
</dbReference>
<dbReference type="Gene3D" id="2.40.50.90">
    <property type="match status" value="1"/>
</dbReference>
<feature type="domain" description="TNase-like" evidence="4">
    <location>
        <begin position="21"/>
        <end position="157"/>
    </location>
</feature>
<keyword evidence="6" id="KW-1185">Reference proteome</keyword>
<dbReference type="Proteomes" id="UP000501379">
    <property type="component" value="Chromosome"/>
</dbReference>
<dbReference type="EMBL" id="CP053697">
    <property type="protein sequence ID" value="QKE63231.1"/>
    <property type="molecule type" value="Genomic_DNA"/>
</dbReference>
<dbReference type="PANTHER" id="PTHR12302">
    <property type="entry name" value="EBNA2 BINDING PROTEIN P100"/>
    <property type="match status" value="1"/>
</dbReference>
<name>A0A6M8F7I7_9GAMM</name>
<dbReference type="KEGG" id="pcam:HNE05_07620"/>
<evidence type="ECO:0000256" key="3">
    <source>
        <dbReference type="ARBA" id="ARBA00022801"/>
    </source>
</evidence>
<dbReference type="InterPro" id="IPR016071">
    <property type="entry name" value="Staphylococal_nuclease_OB-fold"/>
</dbReference>
<organism evidence="5 6">
    <name type="scientific">Aquipseudomonas campi</name>
    <dbReference type="NCBI Taxonomy" id="2731681"/>
    <lineage>
        <taxon>Bacteria</taxon>
        <taxon>Pseudomonadati</taxon>
        <taxon>Pseudomonadota</taxon>
        <taxon>Gammaproteobacteria</taxon>
        <taxon>Pseudomonadales</taxon>
        <taxon>Pseudomonadaceae</taxon>
        <taxon>Aquipseudomonas</taxon>
    </lineage>
</organism>
<sequence>MRASTFLLVCVLGAAQHAHSYELACKVVGVTDGDTITCLTAERKQEKIRLQGIDAPESKQPFGQRSKQNLSDLVYGKPVTVRWYKRDRWKRILGAVWVTPTDCPSCGHTLDAGAAQLTVGMAWWFRRYAKEQPLQQRHQYEFEEREARARKAGLWIDTSPVPPWDWRKGVR</sequence>
<dbReference type="SUPFAM" id="SSF50199">
    <property type="entry name" value="Staphylococcal nuclease"/>
    <property type="match status" value="1"/>
</dbReference>
<gene>
    <name evidence="5" type="ORF">HNE05_07620</name>
</gene>
<dbReference type="GO" id="GO:0016787">
    <property type="term" value="F:hydrolase activity"/>
    <property type="evidence" value="ECO:0007669"/>
    <property type="project" value="UniProtKB-KW"/>
</dbReference>
<dbReference type="GO" id="GO:0003676">
    <property type="term" value="F:nucleic acid binding"/>
    <property type="evidence" value="ECO:0007669"/>
    <property type="project" value="InterPro"/>
</dbReference>
<keyword evidence="1" id="KW-0540">Nuclease</keyword>
<dbReference type="PANTHER" id="PTHR12302:SF3">
    <property type="entry name" value="SERINE_THREONINE-PROTEIN KINASE 31"/>
    <property type="match status" value="1"/>
</dbReference>
<dbReference type="InterPro" id="IPR035437">
    <property type="entry name" value="SNase_OB-fold_sf"/>
</dbReference>
<proteinExistence type="predicted"/>
<accession>A0A6M8F7I7</accession>
<keyword evidence="2" id="KW-0255">Endonuclease</keyword>
<dbReference type="InterPro" id="IPR002071">
    <property type="entry name" value="Thermonucl_AS"/>
</dbReference>
<dbReference type="GO" id="GO:0004519">
    <property type="term" value="F:endonuclease activity"/>
    <property type="evidence" value="ECO:0007669"/>
    <property type="project" value="UniProtKB-KW"/>
</dbReference>
<evidence type="ECO:0000256" key="2">
    <source>
        <dbReference type="ARBA" id="ARBA00022759"/>
    </source>
</evidence>
<dbReference type="PROSITE" id="PS01123">
    <property type="entry name" value="TNASE_1"/>
    <property type="match status" value="1"/>
</dbReference>
<dbReference type="AlphaFoldDB" id="A0A6M8F7I7"/>
<evidence type="ECO:0000313" key="5">
    <source>
        <dbReference type="EMBL" id="QKE63231.1"/>
    </source>
</evidence>
<evidence type="ECO:0000259" key="4">
    <source>
        <dbReference type="PROSITE" id="PS50830"/>
    </source>
</evidence>
<dbReference type="Pfam" id="PF00565">
    <property type="entry name" value="SNase"/>
    <property type="match status" value="1"/>
</dbReference>